<accession>A0A6G9VT41</accession>
<protein>
    <submittedName>
        <fullName evidence="1">Competence/damage-inducible protein A</fullName>
    </submittedName>
</protein>
<dbReference type="InterPro" id="IPR050101">
    <property type="entry name" value="CinA"/>
</dbReference>
<proteinExistence type="predicted"/>
<sequence length="244" mass="27779">MHHFYSVIIGTELLNGRRVDKHFAFINQELQSRGLLHVGSFVIQDDPSLIQNCFNMILQDSKSVMFCFGGIGATPDDLTRAIASEVFTGQPLALHVKAKELIVNQFGDEAYPHRITMAMLPPEADLLHNVVNQVPGFSLFNRFFFTPGFPSMAWPMIKEALDKYFPIQPMLFSTSFIVEAAENDLIEIMEALPKELNFSSLPRFEEHKRIVEIYLAHTDQALVEHWSDFFKESVLKKGKTIRGC</sequence>
<dbReference type="Proteomes" id="UP000502831">
    <property type="component" value="Chromosome"/>
</dbReference>
<dbReference type="SUPFAM" id="SSF53218">
    <property type="entry name" value="Molybdenum cofactor biosynthesis proteins"/>
    <property type="match status" value="1"/>
</dbReference>
<dbReference type="EMBL" id="CP039734">
    <property type="protein sequence ID" value="QIR76714.1"/>
    <property type="molecule type" value="Genomic_DNA"/>
</dbReference>
<evidence type="ECO:0000313" key="2">
    <source>
        <dbReference type="Proteomes" id="UP000502831"/>
    </source>
</evidence>
<dbReference type="InterPro" id="IPR036425">
    <property type="entry name" value="MoaB/Mog-like_dom_sf"/>
</dbReference>
<dbReference type="InterPro" id="IPR001453">
    <property type="entry name" value="MoaB/Mog_dom"/>
</dbReference>
<evidence type="ECO:0000313" key="1">
    <source>
        <dbReference type="EMBL" id="QIR76714.1"/>
    </source>
</evidence>
<dbReference type="PANTHER" id="PTHR13939">
    <property type="entry name" value="NICOTINAMIDE-NUCLEOTIDE AMIDOHYDROLASE PNCC"/>
    <property type="match status" value="1"/>
</dbReference>
<dbReference type="PANTHER" id="PTHR13939:SF0">
    <property type="entry name" value="NMN AMIDOHYDROLASE-LIKE PROTEIN YFAY"/>
    <property type="match status" value="1"/>
</dbReference>
<dbReference type="AlphaFoldDB" id="A0A6G9VT41"/>
<dbReference type="SMART" id="SM00852">
    <property type="entry name" value="MoCF_biosynth"/>
    <property type="match status" value="1"/>
</dbReference>
<reference evidence="1 2" key="1">
    <citation type="journal article" date="2017" name="Environ. Sci. Technol.">
        <title>Organohalide Respiration with Chlorinated Ethenes under Low pH Conditions.</title>
        <authorList>
            <person name="Yang Y."/>
            <person name="Capiro N.L."/>
            <person name="Marcet T.F."/>
            <person name="Yan J."/>
            <person name="Pennell K.D."/>
            <person name="Loffler F.E."/>
        </authorList>
    </citation>
    <scope>NUCLEOTIDE SEQUENCE [LARGE SCALE GENOMIC DNA]</scope>
    <source>
        <strain evidence="1 2">ACSDCE</strain>
    </source>
</reference>
<organism evidence="1 2">
    <name type="scientific">Sulfurospirillum diekertiae</name>
    <dbReference type="NCBI Taxonomy" id="1854492"/>
    <lineage>
        <taxon>Bacteria</taxon>
        <taxon>Pseudomonadati</taxon>
        <taxon>Campylobacterota</taxon>
        <taxon>Epsilonproteobacteria</taxon>
        <taxon>Campylobacterales</taxon>
        <taxon>Sulfurospirillaceae</taxon>
        <taxon>Sulfurospirillum</taxon>
    </lineage>
</organism>
<dbReference type="Pfam" id="PF00994">
    <property type="entry name" value="MoCF_biosynth"/>
    <property type="match status" value="1"/>
</dbReference>
<gene>
    <name evidence="1" type="ORF">FA584_11115</name>
</gene>
<dbReference type="Gene3D" id="3.40.980.10">
    <property type="entry name" value="MoaB/Mog-like domain"/>
    <property type="match status" value="1"/>
</dbReference>
<name>A0A6G9VT41_9BACT</name>
<dbReference type="RefSeq" id="WP_167750262.1">
    <property type="nucleotide sequence ID" value="NZ_CP039734.2"/>
</dbReference>